<gene>
    <name evidence="4" type="ORF">FUT82_05415</name>
    <name evidence="3" type="ORF">TPHV1_30054</name>
</gene>
<sequence length="185" mass="21121">MTAEKNILDEEKTISFLENILQIVKTEADPQVLNEYRRLFRKTVPLTMRSYVAGYLIKENVDPSFGRNKGSKGQRGRFFSQEKPAQTERPVLSPDVSTSIFISIGKSRRVYPRDIITLLIQQGGVQREHIGDIRILENYSFVQVLTEEADGIIDKLHNSSYRGRNITVSYSRKQEEPAEVSEAQG</sequence>
<proteinExistence type="predicted"/>
<evidence type="ECO:0000256" key="1">
    <source>
        <dbReference type="SAM" id="MobiDB-lite"/>
    </source>
</evidence>
<dbReference type="Proteomes" id="UP000042527">
    <property type="component" value="Unassembled WGS sequence"/>
</dbReference>
<evidence type="ECO:0000313" key="4">
    <source>
        <dbReference type="EMBL" id="QEJ97493.1"/>
    </source>
</evidence>
<dbReference type="EMBL" id="CP042817">
    <property type="protein sequence ID" value="QEJ97493.1"/>
    <property type="molecule type" value="Genomic_DNA"/>
</dbReference>
<evidence type="ECO:0000313" key="3">
    <source>
        <dbReference type="EMBL" id="CEM62159.1"/>
    </source>
</evidence>
<reference evidence="5" key="2">
    <citation type="submission" date="2015-01" db="EMBL/GenBank/DDBJ databases">
        <authorList>
            <person name="Manzoor Shahid"/>
            <person name="Zubair Saima"/>
        </authorList>
    </citation>
    <scope>NUCLEOTIDE SEQUENCE [LARGE SCALE GENOMIC DNA]</scope>
    <source>
        <strain evidence="5">V1</strain>
    </source>
</reference>
<accession>A0A0B7GU21</accession>
<protein>
    <submittedName>
        <fullName evidence="4">RNA-binding protein</fullName>
    </submittedName>
</protein>
<dbReference type="InterPro" id="IPR012677">
    <property type="entry name" value="Nucleotide-bd_a/b_plait_sf"/>
</dbReference>
<dbReference type="OrthoDB" id="366519at2"/>
<reference evidence="3" key="1">
    <citation type="submission" date="2015-01" db="EMBL/GenBank/DDBJ databases">
        <authorList>
            <person name="Xiang T."/>
            <person name="Song Y."/>
            <person name="Huang L."/>
            <person name="Wang B."/>
            <person name="Wu P."/>
        </authorList>
    </citation>
    <scope>NUCLEOTIDE SEQUENCE [LARGE SCALE GENOMIC DNA]</scope>
    <source>
        <strain evidence="3">V1</strain>
    </source>
</reference>
<feature type="domain" description="DEAD box helicase DbpA/CsdA RNA-binding" evidence="2">
    <location>
        <begin position="100"/>
        <end position="169"/>
    </location>
</feature>
<organism evidence="3 5">
    <name type="scientific">Treponema phagedenis</name>
    <dbReference type="NCBI Taxonomy" id="162"/>
    <lineage>
        <taxon>Bacteria</taxon>
        <taxon>Pseudomonadati</taxon>
        <taxon>Spirochaetota</taxon>
        <taxon>Spirochaetia</taxon>
        <taxon>Spirochaetales</taxon>
        <taxon>Treponemataceae</taxon>
        <taxon>Treponema</taxon>
    </lineage>
</organism>
<dbReference type="Proteomes" id="UP000323594">
    <property type="component" value="Chromosome"/>
</dbReference>
<dbReference type="CDD" id="cd12252">
    <property type="entry name" value="RRM_DbpA"/>
    <property type="match status" value="1"/>
</dbReference>
<reference evidence="4 6" key="3">
    <citation type="submission" date="2019-08" db="EMBL/GenBank/DDBJ databases">
        <authorList>
            <person name="Kuhnert P."/>
        </authorList>
    </citation>
    <scope>NUCLEOTIDE SEQUENCE [LARGE SCALE GENOMIC DNA]</scope>
    <source>
        <strain evidence="4 6">B36.5</strain>
    </source>
</reference>
<dbReference type="RefSeq" id="WP_044634718.1">
    <property type="nucleotide sequence ID" value="NZ_CDNC01000023.1"/>
</dbReference>
<evidence type="ECO:0000313" key="5">
    <source>
        <dbReference type="Proteomes" id="UP000042527"/>
    </source>
</evidence>
<evidence type="ECO:0000259" key="2">
    <source>
        <dbReference type="Pfam" id="PF03880"/>
    </source>
</evidence>
<feature type="region of interest" description="Disordered" evidence="1">
    <location>
        <begin position="66"/>
        <end position="90"/>
    </location>
</feature>
<evidence type="ECO:0000313" key="6">
    <source>
        <dbReference type="Proteomes" id="UP000323594"/>
    </source>
</evidence>
<dbReference type="Gene3D" id="3.30.70.330">
    <property type="match status" value="1"/>
</dbReference>
<keyword evidence="5" id="KW-1185">Reference proteome</keyword>
<dbReference type="Pfam" id="PF03880">
    <property type="entry name" value="DbpA"/>
    <property type="match status" value="1"/>
</dbReference>
<dbReference type="InterPro" id="IPR005580">
    <property type="entry name" value="DbpA/CsdA_RNA-bd_dom"/>
</dbReference>
<dbReference type="AlphaFoldDB" id="A0A0B7GU21"/>
<name>A0A0B7GU21_TREPH</name>
<dbReference type="EMBL" id="CDNC01000023">
    <property type="protein sequence ID" value="CEM62159.1"/>
    <property type="molecule type" value="Genomic_DNA"/>
</dbReference>